<dbReference type="Proteomes" id="UP000054926">
    <property type="component" value="Unassembled WGS sequence"/>
</dbReference>
<dbReference type="Pfam" id="PF00132">
    <property type="entry name" value="Hexapep"/>
    <property type="match status" value="2"/>
</dbReference>
<comment type="similarity">
    <text evidence="1">Belongs to the transferase hexapeptide repeat family.</text>
</comment>
<dbReference type="Gene3D" id="2.160.10.10">
    <property type="entry name" value="Hexapeptide repeat proteins"/>
    <property type="match status" value="1"/>
</dbReference>
<evidence type="ECO:0000313" key="3">
    <source>
        <dbReference type="EMBL" id="KTD69639.1"/>
    </source>
</evidence>
<dbReference type="InterPro" id="IPR001451">
    <property type="entry name" value="Hexapep"/>
</dbReference>
<gene>
    <name evidence="3" type="ORF">Lste_2797</name>
</gene>
<dbReference type="CDD" id="cd03360">
    <property type="entry name" value="LbH_AT_putative"/>
    <property type="match status" value="1"/>
</dbReference>
<keyword evidence="3" id="KW-0808">Transferase</keyword>
<organism evidence="3 4">
    <name type="scientific">Legionella steelei</name>
    <dbReference type="NCBI Taxonomy" id="947033"/>
    <lineage>
        <taxon>Bacteria</taxon>
        <taxon>Pseudomonadati</taxon>
        <taxon>Pseudomonadota</taxon>
        <taxon>Gammaproteobacteria</taxon>
        <taxon>Legionellales</taxon>
        <taxon>Legionellaceae</taxon>
        <taxon>Legionella</taxon>
    </lineage>
</organism>
<dbReference type="EMBL" id="LNYY01000019">
    <property type="protein sequence ID" value="KTD69639.1"/>
    <property type="molecule type" value="Genomic_DNA"/>
</dbReference>
<accession>A0A0W0ZKI0</accession>
<dbReference type="PANTHER" id="PTHR43300:SF4">
    <property type="entry name" value="ACYL-[ACYL-CARRIER-PROTEIN]--UDP-N-ACETYLGLUCOSAMINE O-ACYLTRANSFERASE"/>
    <property type="match status" value="1"/>
</dbReference>
<reference evidence="3 4" key="1">
    <citation type="submission" date="2015-11" db="EMBL/GenBank/DDBJ databases">
        <title>Genomic analysis of 38 Legionella species identifies large and diverse effector repertoires.</title>
        <authorList>
            <person name="Burstein D."/>
            <person name="Amaro F."/>
            <person name="Zusman T."/>
            <person name="Lifshitz Z."/>
            <person name="Cohen O."/>
            <person name="Gilbert J.A."/>
            <person name="Pupko T."/>
            <person name="Shuman H.A."/>
            <person name="Segal G."/>
        </authorList>
    </citation>
    <scope>NUCLEOTIDE SEQUENCE [LARGE SCALE GENOMIC DNA]</scope>
    <source>
        <strain evidence="3 4">IMVS3376</strain>
    </source>
</reference>
<dbReference type="InterPro" id="IPR020019">
    <property type="entry name" value="AcTrfase_PglD-like"/>
</dbReference>
<dbReference type="PATRIC" id="fig|947033.5.peg.2967"/>
<proteinExistence type="inferred from homology"/>
<evidence type="ECO:0000256" key="2">
    <source>
        <dbReference type="PIRSR" id="PIRSR620019-2"/>
    </source>
</evidence>
<comment type="caution">
    <text evidence="3">The sequence shown here is derived from an EMBL/GenBank/DDBJ whole genome shotgun (WGS) entry which is preliminary data.</text>
</comment>
<dbReference type="AlphaFoldDB" id="A0A0W0ZKI0"/>
<dbReference type="SUPFAM" id="SSF51161">
    <property type="entry name" value="Trimeric LpxA-like enzymes"/>
    <property type="match status" value="1"/>
</dbReference>
<dbReference type="InterPro" id="IPR011004">
    <property type="entry name" value="Trimer_LpxA-like_sf"/>
</dbReference>
<dbReference type="InterPro" id="IPR050179">
    <property type="entry name" value="Trans_hexapeptide_repeat"/>
</dbReference>
<dbReference type="GO" id="GO:0016740">
    <property type="term" value="F:transferase activity"/>
    <property type="evidence" value="ECO:0007669"/>
    <property type="project" value="UniProtKB-KW"/>
</dbReference>
<name>A0A0W0ZKI0_9GAMM</name>
<dbReference type="PANTHER" id="PTHR43300">
    <property type="entry name" value="ACETYLTRANSFERASE"/>
    <property type="match status" value="1"/>
</dbReference>
<evidence type="ECO:0000256" key="1">
    <source>
        <dbReference type="ARBA" id="ARBA00007274"/>
    </source>
</evidence>
<dbReference type="NCBIfam" id="TIGR03570">
    <property type="entry name" value="NeuD_NnaD"/>
    <property type="match status" value="1"/>
</dbReference>
<dbReference type="STRING" id="947033.Lste_2797"/>
<feature type="binding site" evidence="2">
    <location>
        <position position="70"/>
    </location>
    <ligand>
        <name>substrate</name>
    </ligand>
</feature>
<sequence>MKKLIIFGTTDAAELAHYYFSRDSDYKIEAFSVDREYLRSDTFCGLPVIPFDEIAQKYPPTSHEFFVALGYSNLNETRKKKYFEVKAMGYQLATYISPHATILNQHQIGENCFILEDNTVQPFVTIGNNVTLWSGNHIGHHSVISDHCFLASHIVVSGRVEIGESCFIGVNATFRDNITIGEKSIIGAGALILASTEPLGLYVGNATERARVPSNRIKKI</sequence>
<protein>
    <submittedName>
        <fullName evidence="3">Chloramphenicol acetyltransferase</fullName>
    </submittedName>
</protein>
<evidence type="ECO:0000313" key="4">
    <source>
        <dbReference type="Proteomes" id="UP000054926"/>
    </source>
</evidence>
<dbReference type="RefSeq" id="WP_083503971.1">
    <property type="nucleotide sequence ID" value="NZ_DAIOMV010000008.1"/>
</dbReference>
<keyword evidence="4" id="KW-1185">Reference proteome</keyword>